<proteinExistence type="inferred from homology"/>
<evidence type="ECO:0000313" key="4">
    <source>
        <dbReference type="Proteomes" id="UP000242525"/>
    </source>
</evidence>
<dbReference type="Gene3D" id="3.40.50.850">
    <property type="entry name" value="Isochorismatase-like"/>
    <property type="match status" value="1"/>
</dbReference>
<comment type="caution">
    <text evidence="3">The sequence shown here is derived from an EMBL/GenBank/DDBJ whole genome shotgun (WGS) entry which is preliminary data.</text>
</comment>
<dbReference type="STRING" id="1173061.A0A0J9XGW9"/>
<reference evidence="3" key="1">
    <citation type="submission" date="2014-03" db="EMBL/GenBank/DDBJ databases">
        <authorList>
            <person name="Casaregola S."/>
        </authorList>
    </citation>
    <scope>NUCLEOTIDE SEQUENCE [LARGE SCALE GENOMIC DNA]</scope>
    <source>
        <strain evidence="3">CLIB 918</strain>
    </source>
</reference>
<dbReference type="InterPro" id="IPR050993">
    <property type="entry name" value="Isochorismatase_domain"/>
</dbReference>
<evidence type="ECO:0000313" key="3">
    <source>
        <dbReference type="EMBL" id="CDO56584.1"/>
    </source>
</evidence>
<comment type="similarity">
    <text evidence="1">Belongs to the isochorismatase family.</text>
</comment>
<accession>A0A0J9XGW9</accession>
<feature type="domain" description="Isochorismatase-like" evidence="2">
    <location>
        <begin position="12"/>
        <end position="156"/>
    </location>
</feature>
<dbReference type="InterPro" id="IPR000868">
    <property type="entry name" value="Isochorismatase-like_dom"/>
</dbReference>
<dbReference type="PANTHER" id="PTHR14119">
    <property type="entry name" value="HYDROLASE"/>
    <property type="match status" value="1"/>
</dbReference>
<evidence type="ECO:0000256" key="1">
    <source>
        <dbReference type="ARBA" id="ARBA00006336"/>
    </source>
</evidence>
<dbReference type="Proteomes" id="UP000242525">
    <property type="component" value="Unassembled WGS sequence"/>
</dbReference>
<dbReference type="OrthoDB" id="269496at2759"/>
<dbReference type="InterPro" id="IPR036380">
    <property type="entry name" value="Isochorismatase-like_sf"/>
</dbReference>
<gene>
    <name evidence="3" type="ORF">BN980_GECA15s03365g</name>
</gene>
<dbReference type="SUPFAM" id="SSF52499">
    <property type="entry name" value="Isochorismatase-like hydrolases"/>
    <property type="match status" value="1"/>
</dbReference>
<dbReference type="PANTHER" id="PTHR14119:SF3">
    <property type="entry name" value="ISOCHORISMATASE DOMAIN-CONTAINING PROTEIN 2"/>
    <property type="match status" value="1"/>
</dbReference>
<keyword evidence="4" id="KW-1185">Reference proteome</keyword>
<name>A0A0J9XGW9_GEOCN</name>
<dbReference type="EMBL" id="CCBN010000015">
    <property type="protein sequence ID" value="CDO56584.1"/>
    <property type="molecule type" value="Genomic_DNA"/>
</dbReference>
<organism evidence="3 4">
    <name type="scientific">Geotrichum candidum</name>
    <name type="common">Oospora lactis</name>
    <name type="synonym">Dipodascus geotrichum</name>
    <dbReference type="NCBI Taxonomy" id="1173061"/>
    <lineage>
        <taxon>Eukaryota</taxon>
        <taxon>Fungi</taxon>
        <taxon>Dikarya</taxon>
        <taxon>Ascomycota</taxon>
        <taxon>Saccharomycotina</taxon>
        <taxon>Dipodascomycetes</taxon>
        <taxon>Dipodascales</taxon>
        <taxon>Dipodascaceae</taxon>
        <taxon>Geotrichum</taxon>
    </lineage>
</organism>
<dbReference type="AlphaFoldDB" id="A0A0J9XGW9"/>
<sequence>MSATAALRLRPAIFVCDIQERFRSVIYSYPEVITTSARLLKAASFLQLPVYVTTQNRAKLGDTVAELDVSGAVANVDKTRFSMYVPGIADKLPKGTPVGIVGIESHICVLQTTIDLLNAGHPVYVIADAVSSCNPQEKPLALKRLAQHGAVITTSESFLYEVVGDASLPIFKEVIKLVKAESANTKHGLQVLASNL</sequence>
<evidence type="ECO:0000259" key="2">
    <source>
        <dbReference type="Pfam" id="PF00857"/>
    </source>
</evidence>
<dbReference type="Pfam" id="PF00857">
    <property type="entry name" value="Isochorismatase"/>
    <property type="match status" value="1"/>
</dbReference>
<protein>
    <recommendedName>
        <fullName evidence="2">Isochorismatase-like domain-containing protein</fullName>
    </recommendedName>
</protein>